<dbReference type="InterPro" id="IPR035940">
    <property type="entry name" value="CAP_sf"/>
</dbReference>
<name>A0A1H8GQG0_9BACI</name>
<dbReference type="Gene3D" id="3.40.33.10">
    <property type="entry name" value="CAP"/>
    <property type="match status" value="1"/>
</dbReference>
<evidence type="ECO:0000313" key="4">
    <source>
        <dbReference type="Proteomes" id="UP000199300"/>
    </source>
</evidence>
<accession>A0A1H8GQG0</accession>
<evidence type="ECO:0000256" key="1">
    <source>
        <dbReference type="SAM" id="MobiDB-lite"/>
    </source>
</evidence>
<dbReference type="NCBIfam" id="TIGR02909">
    <property type="entry name" value="spore_YkwD"/>
    <property type="match status" value="1"/>
</dbReference>
<dbReference type="SUPFAM" id="SSF55797">
    <property type="entry name" value="PR-1-like"/>
    <property type="match status" value="1"/>
</dbReference>
<evidence type="ECO:0000313" key="3">
    <source>
        <dbReference type="EMBL" id="SEN46045.1"/>
    </source>
</evidence>
<reference evidence="3 4" key="1">
    <citation type="submission" date="2016-10" db="EMBL/GenBank/DDBJ databases">
        <authorList>
            <person name="de Groot N.N."/>
        </authorList>
    </citation>
    <scope>NUCLEOTIDE SEQUENCE [LARGE SCALE GENOMIC DNA]</scope>
    <source>
        <strain evidence="3 4">CGMCC 1.10434</strain>
    </source>
</reference>
<dbReference type="InterPro" id="IPR014258">
    <property type="entry name" value="CAP_domain_YkwD-like"/>
</dbReference>
<protein>
    <submittedName>
        <fullName evidence="3">Uncharacterized protein, YkwD family</fullName>
    </submittedName>
</protein>
<dbReference type="AlphaFoldDB" id="A0A1H8GQG0"/>
<feature type="compositionally biased region" description="Low complexity" evidence="1">
    <location>
        <begin position="91"/>
        <end position="106"/>
    </location>
</feature>
<evidence type="ECO:0000259" key="2">
    <source>
        <dbReference type="Pfam" id="PF00188"/>
    </source>
</evidence>
<feature type="domain" description="SCP" evidence="2">
    <location>
        <begin position="177"/>
        <end position="287"/>
    </location>
</feature>
<organism evidence="3 4">
    <name type="scientific">Amphibacillus marinus</name>
    <dbReference type="NCBI Taxonomy" id="872970"/>
    <lineage>
        <taxon>Bacteria</taxon>
        <taxon>Bacillati</taxon>
        <taxon>Bacillota</taxon>
        <taxon>Bacilli</taxon>
        <taxon>Bacillales</taxon>
        <taxon>Bacillaceae</taxon>
        <taxon>Amphibacillus</taxon>
    </lineage>
</organism>
<gene>
    <name evidence="3" type="ORF">SAMN04488134_101135</name>
</gene>
<proteinExistence type="predicted"/>
<dbReference type="Pfam" id="PF00188">
    <property type="entry name" value="CAP"/>
    <property type="match status" value="1"/>
</dbReference>
<dbReference type="Proteomes" id="UP000199300">
    <property type="component" value="Unassembled WGS sequence"/>
</dbReference>
<dbReference type="STRING" id="872970.SAMN04488134_101135"/>
<dbReference type="CDD" id="cd05379">
    <property type="entry name" value="CAP_bacterial"/>
    <property type="match status" value="1"/>
</dbReference>
<dbReference type="PANTHER" id="PTHR31157">
    <property type="entry name" value="SCP DOMAIN-CONTAINING PROTEIN"/>
    <property type="match status" value="1"/>
</dbReference>
<dbReference type="EMBL" id="FODJ01000001">
    <property type="protein sequence ID" value="SEN46045.1"/>
    <property type="molecule type" value="Genomic_DNA"/>
</dbReference>
<dbReference type="InterPro" id="IPR014044">
    <property type="entry name" value="CAP_dom"/>
</dbReference>
<dbReference type="PANTHER" id="PTHR31157:SF1">
    <property type="entry name" value="SCP DOMAIN-CONTAINING PROTEIN"/>
    <property type="match status" value="1"/>
</dbReference>
<feature type="region of interest" description="Disordered" evidence="1">
    <location>
        <begin position="86"/>
        <end position="161"/>
    </location>
</feature>
<sequence length="292" mass="32445">MTKKAWYDDCEIKTKELYDMFKKIAVTAVVSASLLLGLSTQEVEASQVRKAGHHFSARVFNIDFDQFEGNWQEWLEGYVNQFMNDLGKAKPNQPAEEQTEQPTETEAPAEEAEQPQAPEPEQQENNEQPGETPAEPVETPEAEAPAAPAPAEPVEENNQPAEQANTNLNEFERQVVALTNQERAANGLAALAIDESLSSVAREKSNDMARNGYFSHTSPTYGSPFDMMQQFGVNYRTAGENIAKGQRSPEEVVTAWMNSEGHRANILNPNYTHIGVGFVESGNHWTQLFVGR</sequence>
<keyword evidence="4" id="KW-1185">Reference proteome</keyword>
<feature type="compositionally biased region" description="Low complexity" evidence="1">
    <location>
        <begin position="114"/>
        <end position="146"/>
    </location>
</feature>